<name>A0A834MLE3_RHYFE</name>
<dbReference type="PANTHER" id="PTHR46060">
    <property type="entry name" value="MARINER MOS1 TRANSPOSASE-LIKE PROTEIN"/>
    <property type="match status" value="1"/>
</dbReference>
<accession>A0A834MLE3</accession>
<gene>
    <name evidence="1" type="ORF">GWI33_022054</name>
</gene>
<dbReference type="OrthoDB" id="6737600at2759"/>
<evidence type="ECO:0000313" key="1">
    <source>
        <dbReference type="EMBL" id="KAF7284460.1"/>
    </source>
</evidence>
<dbReference type="EMBL" id="JAACXV010000077">
    <property type="protein sequence ID" value="KAF7284460.1"/>
    <property type="molecule type" value="Genomic_DNA"/>
</dbReference>
<reference evidence="1" key="1">
    <citation type="submission" date="2020-08" db="EMBL/GenBank/DDBJ databases">
        <title>Genome sequencing and assembly of the red palm weevil Rhynchophorus ferrugineus.</title>
        <authorList>
            <person name="Dias G.B."/>
            <person name="Bergman C.M."/>
            <person name="Manee M."/>
        </authorList>
    </citation>
    <scope>NUCLEOTIDE SEQUENCE</scope>
    <source>
        <strain evidence="1">AA-2017</strain>
        <tissue evidence="1">Whole larva</tissue>
    </source>
</reference>
<protein>
    <submittedName>
        <fullName evidence="1">Uncharacterized protein</fullName>
    </submittedName>
</protein>
<organism evidence="1 2">
    <name type="scientific">Rhynchophorus ferrugineus</name>
    <name type="common">Red palm weevil</name>
    <name type="synonym">Curculio ferrugineus</name>
    <dbReference type="NCBI Taxonomy" id="354439"/>
    <lineage>
        <taxon>Eukaryota</taxon>
        <taxon>Metazoa</taxon>
        <taxon>Ecdysozoa</taxon>
        <taxon>Arthropoda</taxon>
        <taxon>Hexapoda</taxon>
        <taxon>Insecta</taxon>
        <taxon>Pterygota</taxon>
        <taxon>Neoptera</taxon>
        <taxon>Endopterygota</taxon>
        <taxon>Coleoptera</taxon>
        <taxon>Polyphaga</taxon>
        <taxon>Cucujiformia</taxon>
        <taxon>Curculionidae</taxon>
        <taxon>Dryophthorinae</taxon>
        <taxon>Rhynchophorus</taxon>
    </lineage>
</organism>
<dbReference type="Gene3D" id="3.30.420.10">
    <property type="entry name" value="Ribonuclease H-like superfamily/Ribonuclease H"/>
    <property type="match status" value="1"/>
</dbReference>
<dbReference type="PANTHER" id="PTHR46060:SF1">
    <property type="entry name" value="MARINER MOS1 TRANSPOSASE-LIKE PROTEIN"/>
    <property type="match status" value="1"/>
</dbReference>
<proteinExistence type="predicted"/>
<dbReference type="GO" id="GO:0003676">
    <property type="term" value="F:nucleic acid binding"/>
    <property type="evidence" value="ECO:0007669"/>
    <property type="project" value="InterPro"/>
</dbReference>
<dbReference type="InterPro" id="IPR052709">
    <property type="entry name" value="Transposase-MT_Hybrid"/>
</dbReference>
<dbReference type="AlphaFoldDB" id="A0A834MLE3"/>
<dbReference type="Proteomes" id="UP000625711">
    <property type="component" value="Unassembled WGS sequence"/>
</dbReference>
<dbReference type="InterPro" id="IPR036397">
    <property type="entry name" value="RNaseH_sf"/>
</dbReference>
<evidence type="ECO:0000313" key="2">
    <source>
        <dbReference type="Proteomes" id="UP000625711"/>
    </source>
</evidence>
<keyword evidence="2" id="KW-1185">Reference proteome</keyword>
<comment type="caution">
    <text evidence="1">The sequence shown here is derived from an EMBL/GenBank/DDBJ whole genome shotgun (WGS) entry which is preliminary data.</text>
</comment>
<sequence length="83" mass="9833">MSTEDGERSGRPKVIVTDENIKKINKIILKTTKLCAKWVPRELTVDQKQRRVDDSEQCLKVINRNKPEFLRRYVTMDATWPHH</sequence>